<dbReference type="InterPro" id="IPR005583">
    <property type="entry name" value="YaaA"/>
</dbReference>
<dbReference type="OrthoDB" id="9777133at2"/>
<dbReference type="KEGG" id="mgod:E7746_04510"/>
<dbReference type="GO" id="GO:0005829">
    <property type="term" value="C:cytosol"/>
    <property type="evidence" value="ECO:0007669"/>
    <property type="project" value="TreeGrafter"/>
</dbReference>
<dbReference type="PANTHER" id="PTHR30283:SF4">
    <property type="entry name" value="PEROXIDE STRESS RESISTANCE PROTEIN YAAA"/>
    <property type="match status" value="1"/>
</dbReference>
<dbReference type="Pfam" id="PF03883">
    <property type="entry name" value="H2O2_YaaD"/>
    <property type="match status" value="1"/>
</dbReference>
<comment type="similarity">
    <text evidence="1">Belongs to the UPF0246 family.</text>
</comment>
<organism evidence="2 3">
    <name type="scientific">Muribaculum gordoncarteri</name>
    <dbReference type="NCBI Taxonomy" id="2530390"/>
    <lineage>
        <taxon>Bacteria</taxon>
        <taxon>Pseudomonadati</taxon>
        <taxon>Bacteroidota</taxon>
        <taxon>Bacteroidia</taxon>
        <taxon>Bacteroidales</taxon>
        <taxon>Muribaculaceae</taxon>
        <taxon>Muribaculum</taxon>
    </lineage>
</organism>
<evidence type="ECO:0000313" key="2">
    <source>
        <dbReference type="EMBL" id="QCD35199.1"/>
    </source>
</evidence>
<protein>
    <recommendedName>
        <fullName evidence="1">UPF0246 protein E7746_04510</fullName>
    </recommendedName>
</protein>
<evidence type="ECO:0000256" key="1">
    <source>
        <dbReference type="HAMAP-Rule" id="MF_00652"/>
    </source>
</evidence>
<dbReference type="PANTHER" id="PTHR30283">
    <property type="entry name" value="PEROXIDE STRESS RESPONSE PROTEIN YAAA"/>
    <property type="match status" value="1"/>
</dbReference>
<evidence type="ECO:0000313" key="3">
    <source>
        <dbReference type="Proteomes" id="UP000297031"/>
    </source>
</evidence>
<dbReference type="AlphaFoldDB" id="A0A4P7VPQ6"/>
<reference evidence="2 3" key="1">
    <citation type="submission" date="2019-02" db="EMBL/GenBank/DDBJ databases">
        <title>Isolation and identification of novel species under the genus Muribaculum.</title>
        <authorList>
            <person name="Miyake S."/>
            <person name="Ding Y."/>
            <person name="Low A."/>
            <person name="Soh M."/>
            <person name="Seedorf H."/>
        </authorList>
    </citation>
    <scope>NUCLEOTIDE SEQUENCE [LARGE SCALE GENOMIC DNA]</scope>
    <source>
        <strain evidence="2 3">TLL-A4</strain>
    </source>
</reference>
<accession>A0A4P7VPQ6</accession>
<keyword evidence="3" id="KW-1185">Reference proteome</keyword>
<dbReference type="Proteomes" id="UP000297031">
    <property type="component" value="Chromosome"/>
</dbReference>
<dbReference type="HAMAP" id="MF_00652">
    <property type="entry name" value="UPF0246"/>
    <property type="match status" value="1"/>
</dbReference>
<dbReference type="RefSeq" id="WP_123395847.1">
    <property type="nucleotide sequence ID" value="NZ_CP039393.1"/>
</dbReference>
<dbReference type="EMBL" id="CP039393">
    <property type="protein sequence ID" value="QCD35199.1"/>
    <property type="molecule type" value="Genomic_DNA"/>
</dbReference>
<proteinExistence type="inferred from homology"/>
<dbReference type="GO" id="GO:0033194">
    <property type="term" value="P:response to hydroperoxide"/>
    <property type="evidence" value="ECO:0007669"/>
    <property type="project" value="TreeGrafter"/>
</dbReference>
<sequence length="249" mass="28362">MQILIACAKLMDTKGVPALKFATKPTFECEALHNAAQLSQYSVDELQQMLKVNRAIAVENHLRYQNFIVESTRRPAGLIYDGMVFKKLDLASFTEGELLYANDHLNICSFLYGLLRPLDNINPYRLEGNVELPDNGGVTMTDYWQPILTEYLIAKVKADDGILVNLASEEMKSLFDWEKVSNELTVVSPEFKVDKNGKLRTIVIYAKMCRGAMSRYILKNRITDIDLLSSFTYDGFRLIESKPRLLYAL</sequence>
<gene>
    <name evidence="2" type="ORF">E7746_04510</name>
</gene>
<name>A0A4P7VPQ6_9BACT</name>